<proteinExistence type="predicted"/>
<comment type="caution">
    <text evidence="1">The sequence shown here is derived from an EMBL/GenBank/DDBJ whole genome shotgun (WGS) entry which is preliminary data.</text>
</comment>
<protein>
    <submittedName>
        <fullName evidence="1">Uncharacterized protein</fullName>
    </submittedName>
</protein>
<organism evidence="1 2">
    <name type="scientific">Antrodiella citrinella</name>
    <dbReference type="NCBI Taxonomy" id="2447956"/>
    <lineage>
        <taxon>Eukaryota</taxon>
        <taxon>Fungi</taxon>
        <taxon>Dikarya</taxon>
        <taxon>Basidiomycota</taxon>
        <taxon>Agaricomycotina</taxon>
        <taxon>Agaricomycetes</taxon>
        <taxon>Polyporales</taxon>
        <taxon>Steccherinaceae</taxon>
        <taxon>Antrodiella</taxon>
    </lineage>
</organism>
<evidence type="ECO:0000313" key="1">
    <source>
        <dbReference type="EMBL" id="THH15553.1"/>
    </source>
</evidence>
<feature type="non-terminal residue" evidence="1">
    <location>
        <position position="28"/>
    </location>
</feature>
<dbReference type="AlphaFoldDB" id="A0A4V6S1F9"/>
<evidence type="ECO:0000313" key="2">
    <source>
        <dbReference type="Proteomes" id="UP000308730"/>
    </source>
</evidence>
<name>A0A4V6S1F9_9APHY</name>
<accession>A0A4V6S1F9</accession>
<gene>
    <name evidence="1" type="ORF">EUX98_g9447</name>
</gene>
<sequence>MRKASYVVAFFAVIFTLILNTLSARGND</sequence>
<keyword evidence="2" id="KW-1185">Reference proteome</keyword>
<dbReference type="Proteomes" id="UP000308730">
    <property type="component" value="Unassembled WGS sequence"/>
</dbReference>
<reference evidence="1 2" key="1">
    <citation type="submission" date="2019-02" db="EMBL/GenBank/DDBJ databases">
        <title>Genome sequencing of the rare red list fungi Antrodiella citrinella (Flaviporus citrinellus).</title>
        <authorList>
            <person name="Buettner E."/>
            <person name="Kellner H."/>
        </authorList>
    </citation>
    <scope>NUCLEOTIDE SEQUENCE [LARGE SCALE GENOMIC DNA]</scope>
    <source>
        <strain evidence="1 2">DSM 108506</strain>
    </source>
</reference>
<dbReference type="EMBL" id="SGPM01000811">
    <property type="protein sequence ID" value="THH15553.1"/>
    <property type="molecule type" value="Genomic_DNA"/>
</dbReference>